<proteinExistence type="predicted"/>
<accession>A0ABQ8WZA9</accession>
<comment type="caution">
    <text evidence="2">The sequence shown here is derived from an EMBL/GenBank/DDBJ whole genome shotgun (WGS) entry which is preliminary data.</text>
</comment>
<organism evidence="2 3">
    <name type="scientific">Penicillium chrysogenum</name>
    <name type="common">Penicillium notatum</name>
    <dbReference type="NCBI Taxonomy" id="5076"/>
    <lineage>
        <taxon>Eukaryota</taxon>
        <taxon>Fungi</taxon>
        <taxon>Dikarya</taxon>
        <taxon>Ascomycota</taxon>
        <taxon>Pezizomycotina</taxon>
        <taxon>Eurotiomycetes</taxon>
        <taxon>Eurotiomycetidae</taxon>
        <taxon>Eurotiales</taxon>
        <taxon>Aspergillaceae</taxon>
        <taxon>Penicillium</taxon>
        <taxon>Penicillium chrysogenum species complex</taxon>
    </lineage>
</organism>
<evidence type="ECO:0000313" key="3">
    <source>
        <dbReference type="Proteomes" id="UP001220256"/>
    </source>
</evidence>
<dbReference type="EMBL" id="JAPVEB010000001">
    <property type="protein sequence ID" value="KAJ5283441.1"/>
    <property type="molecule type" value="Genomic_DNA"/>
</dbReference>
<keyword evidence="3" id="KW-1185">Reference proteome</keyword>
<evidence type="ECO:0000256" key="1">
    <source>
        <dbReference type="SAM" id="MobiDB-lite"/>
    </source>
</evidence>
<sequence length="60" mass="6556">MSLQNAPVLELSTDLGESGVESSVERCDIDSLADKDLELRTPKKFYGPDAENSDEDKLLA</sequence>
<gene>
    <name evidence="2" type="ORF">N7505_001421</name>
</gene>
<protein>
    <submittedName>
        <fullName evidence="2">Uncharacterized protein</fullName>
    </submittedName>
</protein>
<reference evidence="2 3" key="1">
    <citation type="journal article" date="2023" name="IMA Fungus">
        <title>Comparative genomic study of the Penicillium genus elucidates a diverse pangenome and 15 lateral gene transfer events.</title>
        <authorList>
            <person name="Petersen C."/>
            <person name="Sorensen T."/>
            <person name="Nielsen M.R."/>
            <person name="Sondergaard T.E."/>
            <person name="Sorensen J.L."/>
            <person name="Fitzpatrick D.A."/>
            <person name="Frisvad J.C."/>
            <person name="Nielsen K.L."/>
        </authorList>
    </citation>
    <scope>NUCLEOTIDE SEQUENCE [LARGE SCALE GENOMIC DNA]</scope>
    <source>
        <strain evidence="2 3">IBT 3361</strain>
    </source>
</reference>
<feature type="region of interest" description="Disordered" evidence="1">
    <location>
        <begin position="40"/>
        <end position="60"/>
    </location>
</feature>
<dbReference type="Proteomes" id="UP001220256">
    <property type="component" value="Unassembled WGS sequence"/>
</dbReference>
<evidence type="ECO:0000313" key="2">
    <source>
        <dbReference type="EMBL" id="KAJ5283441.1"/>
    </source>
</evidence>
<feature type="region of interest" description="Disordered" evidence="1">
    <location>
        <begin position="1"/>
        <end position="25"/>
    </location>
</feature>
<name>A0ABQ8WZA9_PENCH</name>